<evidence type="ECO:0000256" key="7">
    <source>
        <dbReference type="SAM" id="SignalP"/>
    </source>
</evidence>
<dbReference type="SMART" id="SM00812">
    <property type="entry name" value="Alpha_L_fucos"/>
    <property type="match status" value="1"/>
</dbReference>
<dbReference type="InterPro" id="IPR000933">
    <property type="entry name" value="Glyco_hydro_29"/>
</dbReference>
<protein>
    <recommendedName>
        <fullName evidence="3">alpha-L-fucosidase</fullName>
        <ecNumber evidence="3">3.2.1.51</ecNumber>
    </recommendedName>
</protein>
<reference evidence="9 10" key="1">
    <citation type="submission" date="2017-05" db="EMBL/GenBank/DDBJ databases">
        <authorList>
            <person name="Varghese N."/>
            <person name="Submissions S."/>
        </authorList>
    </citation>
    <scope>NUCLEOTIDE SEQUENCE [LARGE SCALE GENOMIC DNA]</scope>
    <source>
        <strain evidence="9 10">DSM 25457</strain>
    </source>
</reference>
<evidence type="ECO:0000256" key="2">
    <source>
        <dbReference type="ARBA" id="ARBA00007951"/>
    </source>
</evidence>
<feature type="signal peptide" evidence="7">
    <location>
        <begin position="1"/>
        <end position="20"/>
    </location>
</feature>
<dbReference type="Gene3D" id="3.20.20.80">
    <property type="entry name" value="Glycosidases"/>
    <property type="match status" value="1"/>
</dbReference>
<proteinExistence type="inferred from homology"/>
<keyword evidence="10" id="KW-1185">Reference proteome</keyword>
<dbReference type="PANTHER" id="PTHR10030:SF37">
    <property type="entry name" value="ALPHA-L-FUCOSIDASE-RELATED"/>
    <property type="match status" value="1"/>
</dbReference>
<dbReference type="SUPFAM" id="SSF51445">
    <property type="entry name" value="(Trans)glycosidases"/>
    <property type="match status" value="1"/>
</dbReference>
<evidence type="ECO:0000256" key="3">
    <source>
        <dbReference type="ARBA" id="ARBA00012662"/>
    </source>
</evidence>
<dbReference type="EMBL" id="FXUG01000001">
    <property type="protein sequence ID" value="SMP38858.1"/>
    <property type="molecule type" value="Genomic_DNA"/>
</dbReference>
<gene>
    <name evidence="9" type="ORF">SAMN06265222_101198</name>
</gene>
<comment type="caution">
    <text evidence="9">The sequence shown here is derived from an EMBL/GenBank/DDBJ whole genome shotgun (WGS) entry which is preliminary data.</text>
</comment>
<dbReference type="InterPro" id="IPR057739">
    <property type="entry name" value="Glyco_hydro_29_N"/>
</dbReference>
<dbReference type="PANTHER" id="PTHR10030">
    <property type="entry name" value="ALPHA-L-FUCOSIDASE"/>
    <property type="match status" value="1"/>
</dbReference>
<feature type="chain" id="PRO_5046996497" description="alpha-L-fucosidase" evidence="7">
    <location>
        <begin position="21"/>
        <end position="453"/>
    </location>
</feature>
<dbReference type="RefSeq" id="WP_283430457.1">
    <property type="nucleotide sequence ID" value="NZ_FXUG01000001.1"/>
</dbReference>
<dbReference type="PRINTS" id="PR00741">
    <property type="entry name" value="GLHYDRLASE29"/>
</dbReference>
<evidence type="ECO:0000256" key="1">
    <source>
        <dbReference type="ARBA" id="ARBA00004071"/>
    </source>
</evidence>
<evidence type="ECO:0000256" key="4">
    <source>
        <dbReference type="ARBA" id="ARBA00022729"/>
    </source>
</evidence>
<dbReference type="InterPro" id="IPR016286">
    <property type="entry name" value="FUC_metazoa-typ"/>
</dbReference>
<organism evidence="9 10">
    <name type="scientific">Neorhodopirellula lusitana</name>
    <dbReference type="NCBI Taxonomy" id="445327"/>
    <lineage>
        <taxon>Bacteria</taxon>
        <taxon>Pseudomonadati</taxon>
        <taxon>Planctomycetota</taxon>
        <taxon>Planctomycetia</taxon>
        <taxon>Pirellulales</taxon>
        <taxon>Pirellulaceae</taxon>
        <taxon>Neorhodopirellula</taxon>
    </lineage>
</organism>
<comment type="similarity">
    <text evidence="2">Belongs to the glycosyl hydrolase 29 family.</text>
</comment>
<accession>A0ABY1PSJ0</accession>
<dbReference type="Proteomes" id="UP001158067">
    <property type="component" value="Unassembled WGS sequence"/>
</dbReference>
<evidence type="ECO:0000256" key="5">
    <source>
        <dbReference type="ARBA" id="ARBA00022801"/>
    </source>
</evidence>
<comment type="function">
    <text evidence="1">Alpha-L-fucosidase is responsible for hydrolyzing the alpha-1,6-linked fucose joined to the reducing-end N-acetylglucosamine of the carbohydrate moieties of glycoproteins.</text>
</comment>
<evidence type="ECO:0000313" key="9">
    <source>
        <dbReference type="EMBL" id="SMP38858.1"/>
    </source>
</evidence>
<sequence>MTRQVLQISLCLFLFPGAFALGQEQAGDGDKAMAVRKGDGGLTNDPARVEEFIDWGLGMFVHWSLDSQLGSVISHSLVGASEDYVDRYINELPRTFNPKKYDPDEWMEIAKIAGVKYMVFTTKHHNGFCMWDTKTTDFSIMHTPYGKDLVKDYVDACRRHGIKVGYYFSPEDFHFQREFGVEIRRVGGTGAERKDLLAYNKKQLDELFGNYGPIDIVFFDGGEKEKLAQYIHQIQPKCLVTRGEMETPEQKLPKEPLPGPWESCFTLGSQWQFKPTNEDYKTGGKLIKMLIENRAKGGNLLINVGPEPSGVIPFEQERIFRELGLWMFINGEAIHNIRPCVIVGEENVYYTQSKDGTAVYVFLNEFTDKNRWRKGTRKGILLKELQSTPHTTISVLGQNDRVLEYNKGADVKSRFEQKDGGLEISVMRAQRIYNNQSWPNTVVVKLENVQFAD</sequence>
<keyword evidence="4 7" id="KW-0732">Signal</keyword>
<keyword evidence="5" id="KW-0378">Hydrolase</keyword>
<evidence type="ECO:0000256" key="6">
    <source>
        <dbReference type="ARBA" id="ARBA00023295"/>
    </source>
</evidence>
<name>A0ABY1PSJ0_9BACT</name>
<keyword evidence="6" id="KW-0326">Glycosidase</keyword>
<evidence type="ECO:0000313" key="10">
    <source>
        <dbReference type="Proteomes" id="UP001158067"/>
    </source>
</evidence>
<feature type="domain" description="Glycoside hydrolase family 29 N-terminal" evidence="8">
    <location>
        <begin position="50"/>
        <end position="332"/>
    </location>
</feature>
<dbReference type="InterPro" id="IPR017853">
    <property type="entry name" value="GH"/>
</dbReference>
<evidence type="ECO:0000259" key="8">
    <source>
        <dbReference type="Pfam" id="PF01120"/>
    </source>
</evidence>
<dbReference type="EC" id="3.2.1.51" evidence="3"/>
<dbReference type="Pfam" id="PF01120">
    <property type="entry name" value="Alpha_L_fucos"/>
    <property type="match status" value="1"/>
</dbReference>
<dbReference type="PIRSF" id="PIRSF001092">
    <property type="entry name" value="Alpha-L-fucosidase"/>
    <property type="match status" value="1"/>
</dbReference>